<dbReference type="EMBL" id="CP022375">
    <property type="protein sequence ID" value="AXH30135.1"/>
    <property type="molecule type" value="Genomic_DNA"/>
</dbReference>
<accession>A0A345JS39</accession>
<dbReference type="InterPro" id="IPR011701">
    <property type="entry name" value="MFS"/>
</dbReference>
<dbReference type="Proteomes" id="UP000253862">
    <property type="component" value="Chromosome"/>
</dbReference>
<feature type="transmembrane region" description="Helical" evidence="7">
    <location>
        <begin position="166"/>
        <end position="185"/>
    </location>
</feature>
<evidence type="ECO:0000256" key="6">
    <source>
        <dbReference type="ARBA" id="ARBA00023136"/>
    </source>
</evidence>
<evidence type="ECO:0000256" key="7">
    <source>
        <dbReference type="SAM" id="Phobius"/>
    </source>
</evidence>
<keyword evidence="10" id="KW-1185">Reference proteome</keyword>
<feature type="transmembrane region" description="Helical" evidence="7">
    <location>
        <begin position="401"/>
        <end position="420"/>
    </location>
</feature>
<evidence type="ECO:0000313" key="9">
    <source>
        <dbReference type="EMBL" id="AXH30135.1"/>
    </source>
</evidence>
<evidence type="ECO:0000256" key="2">
    <source>
        <dbReference type="ARBA" id="ARBA00022448"/>
    </source>
</evidence>
<dbReference type="OrthoDB" id="9812221at2"/>
<reference evidence="9 10" key="1">
    <citation type="submission" date="2017-07" db="EMBL/GenBank/DDBJ databases">
        <title>Complete genome sequences and comparative analysis of the novel pathogen Francisella opportunistica.</title>
        <authorList>
            <person name="Dietrich E.A."/>
            <person name="Kingry L.C."/>
            <person name="Petersen J.M."/>
        </authorList>
    </citation>
    <scope>NUCLEOTIDE SEQUENCE [LARGE SCALE GENOMIC DNA]</scope>
    <source>
        <strain evidence="9 10">14-2155</strain>
    </source>
</reference>
<feature type="transmembrane region" description="Helical" evidence="7">
    <location>
        <begin position="432"/>
        <end position="457"/>
    </location>
</feature>
<dbReference type="KEGG" id="foo:CGC45_05845"/>
<evidence type="ECO:0000259" key="8">
    <source>
        <dbReference type="PROSITE" id="PS50850"/>
    </source>
</evidence>
<feature type="transmembrane region" description="Helical" evidence="7">
    <location>
        <begin position="328"/>
        <end position="352"/>
    </location>
</feature>
<feature type="transmembrane region" description="Helical" evidence="7">
    <location>
        <begin position="47"/>
        <end position="66"/>
    </location>
</feature>
<keyword evidence="2" id="KW-0813">Transport</keyword>
<feature type="transmembrane region" description="Helical" evidence="7">
    <location>
        <begin position="358"/>
        <end position="381"/>
    </location>
</feature>
<evidence type="ECO:0000256" key="5">
    <source>
        <dbReference type="ARBA" id="ARBA00022989"/>
    </source>
</evidence>
<dbReference type="InterPro" id="IPR020846">
    <property type="entry name" value="MFS_dom"/>
</dbReference>
<comment type="subcellular location">
    <subcellularLocation>
        <location evidence="1">Cell membrane</location>
        <topology evidence="1">Multi-pass membrane protein</topology>
    </subcellularLocation>
</comment>
<feature type="transmembrane region" description="Helical" evidence="7">
    <location>
        <begin position="78"/>
        <end position="98"/>
    </location>
</feature>
<evidence type="ECO:0000256" key="1">
    <source>
        <dbReference type="ARBA" id="ARBA00004651"/>
    </source>
</evidence>
<keyword evidence="4 7" id="KW-0812">Transmembrane</keyword>
<dbReference type="InterPro" id="IPR036259">
    <property type="entry name" value="MFS_trans_sf"/>
</dbReference>
<keyword evidence="3" id="KW-1003">Cell membrane</keyword>
<dbReference type="GO" id="GO:0022857">
    <property type="term" value="F:transmembrane transporter activity"/>
    <property type="evidence" value="ECO:0007669"/>
    <property type="project" value="InterPro"/>
</dbReference>
<evidence type="ECO:0000313" key="10">
    <source>
        <dbReference type="Proteomes" id="UP000253862"/>
    </source>
</evidence>
<dbReference type="Gene3D" id="1.20.1250.20">
    <property type="entry name" value="MFS general substrate transporter like domains"/>
    <property type="match status" value="1"/>
</dbReference>
<proteinExistence type="predicted"/>
<dbReference type="PROSITE" id="PS50850">
    <property type="entry name" value="MFS"/>
    <property type="match status" value="1"/>
</dbReference>
<sequence length="469" mass="51837">MDQNQKMDKNKIIAYTIGLVLLIELIDGSALNTALPQIANDLHVNAITLKVAITVYLLALGLFIPASGWISDKIGSKNLLIASITGFMLSSIACGLSTNLISLVIFRAIQGAFGAFTAPVARLAMVRIYKNDVITAMSIVAVIATLGPMLGPLFGGAITTHIGWRMIFFINFPIGVIAITFIYIYLPNIASSSLQKFDLKGFIIIGTSIALMMFFIDLMVDTQILPHIKWLLLIFSFILFSVYTRHALRLKDNAVINLTIFNNSCFRYFTIISSASRLLIMGTSFIFPLYLQTKQGFSAFESGLSLMCFLIPAWLAKKVVKRVLAKLHFYKFFIICLCLMATTYLGIGWVFIHFNLLVFAILLSILGFCFGMFTMISNAGIYNSIQNDTYMSAATVINSSIIQLTNAFAISWAGIVLATFSGIRHIDFNSIISFSAFAAVQFIYSIGLLVVLFYVIFYKPDNLNSVSIS</sequence>
<organism evidence="9 10">
    <name type="scientific">Francisella opportunistica</name>
    <dbReference type="NCBI Taxonomy" id="2016517"/>
    <lineage>
        <taxon>Bacteria</taxon>
        <taxon>Pseudomonadati</taxon>
        <taxon>Pseudomonadota</taxon>
        <taxon>Gammaproteobacteria</taxon>
        <taxon>Thiotrichales</taxon>
        <taxon>Francisellaceae</taxon>
        <taxon>Francisella</taxon>
    </lineage>
</organism>
<dbReference type="PRINTS" id="PR01036">
    <property type="entry name" value="TCRTETB"/>
</dbReference>
<protein>
    <submittedName>
        <fullName evidence="9">MFS transporter</fullName>
    </submittedName>
</protein>
<dbReference type="Pfam" id="PF07690">
    <property type="entry name" value="MFS_1"/>
    <property type="match status" value="1"/>
</dbReference>
<dbReference type="GO" id="GO:0005886">
    <property type="term" value="C:plasma membrane"/>
    <property type="evidence" value="ECO:0007669"/>
    <property type="project" value="UniProtKB-SubCell"/>
</dbReference>
<gene>
    <name evidence="9" type="ORF">CGC43_05850</name>
</gene>
<name>A0A345JS39_9GAMM</name>
<dbReference type="AlphaFoldDB" id="A0A345JS39"/>
<dbReference type="Gene3D" id="1.20.1720.10">
    <property type="entry name" value="Multidrug resistance protein D"/>
    <property type="match status" value="1"/>
</dbReference>
<feature type="transmembrane region" description="Helical" evidence="7">
    <location>
        <begin position="228"/>
        <end position="248"/>
    </location>
</feature>
<feature type="transmembrane region" description="Helical" evidence="7">
    <location>
        <begin position="133"/>
        <end position="154"/>
    </location>
</feature>
<feature type="transmembrane region" description="Helical" evidence="7">
    <location>
        <begin position="197"/>
        <end position="216"/>
    </location>
</feature>
<dbReference type="SUPFAM" id="SSF103473">
    <property type="entry name" value="MFS general substrate transporter"/>
    <property type="match status" value="1"/>
</dbReference>
<evidence type="ECO:0000256" key="3">
    <source>
        <dbReference type="ARBA" id="ARBA00022475"/>
    </source>
</evidence>
<dbReference type="PANTHER" id="PTHR42718:SF46">
    <property type="entry name" value="BLR6921 PROTEIN"/>
    <property type="match status" value="1"/>
</dbReference>
<dbReference type="PANTHER" id="PTHR42718">
    <property type="entry name" value="MAJOR FACILITATOR SUPERFAMILY MULTIDRUG TRANSPORTER MFSC"/>
    <property type="match status" value="1"/>
</dbReference>
<feature type="transmembrane region" description="Helical" evidence="7">
    <location>
        <begin position="104"/>
        <end position="121"/>
    </location>
</feature>
<feature type="domain" description="Major facilitator superfamily (MFS) profile" evidence="8">
    <location>
        <begin position="13"/>
        <end position="459"/>
    </location>
</feature>
<feature type="transmembrane region" description="Helical" evidence="7">
    <location>
        <begin position="268"/>
        <end position="291"/>
    </location>
</feature>
<keyword evidence="5 7" id="KW-1133">Transmembrane helix</keyword>
<evidence type="ECO:0000256" key="4">
    <source>
        <dbReference type="ARBA" id="ARBA00022692"/>
    </source>
</evidence>
<feature type="transmembrane region" description="Helical" evidence="7">
    <location>
        <begin position="297"/>
        <end position="316"/>
    </location>
</feature>
<keyword evidence="6 7" id="KW-0472">Membrane</keyword>
<feature type="transmembrane region" description="Helical" evidence="7">
    <location>
        <begin position="12"/>
        <end position="35"/>
    </location>
</feature>